<dbReference type="Proteomes" id="UP000756921">
    <property type="component" value="Unassembled WGS sequence"/>
</dbReference>
<dbReference type="OrthoDB" id="420264at2759"/>
<comment type="pathway">
    <text evidence="3">Amino-acid degradation; L-tryptophan degradation via kynurenine pathway; L-kynurenine from L-tryptophan: step 2/2.</text>
</comment>
<dbReference type="InterPro" id="IPR027519">
    <property type="entry name" value="KFase_ver/fungi-typ"/>
</dbReference>
<feature type="region of interest" description="Disordered" evidence="4">
    <location>
        <begin position="1"/>
        <end position="20"/>
    </location>
</feature>
<comment type="function">
    <text evidence="3">Catalyzes the hydrolysis of N-formyl-L-kynurenine to L-kynurenine, the second step in the kynurenine pathway of tryptophan degradation. Kynurenine may be further oxidized to nicotinic acid, NAD(H) and NADP(H). Required for elimination of toxic metabolites.</text>
</comment>
<keyword evidence="6" id="KW-1185">Reference proteome</keyword>
<evidence type="ECO:0000256" key="3">
    <source>
        <dbReference type="HAMAP-Rule" id="MF_03014"/>
    </source>
</evidence>
<comment type="domain">
    <text evidence="3">The main chain amide nitrogen atoms of the second glycine and its adjacent residue in the HGGXW motif define the oxyanion hole, and stabilize the oxyanion that forms during the nucleophilic attack by the catalytic serine during substrate cleavage.</text>
</comment>
<feature type="short sequence motif" description="HGGXW" evidence="3">
    <location>
        <begin position="50"/>
        <end position="54"/>
    </location>
</feature>
<dbReference type="EC" id="3.5.1.9" evidence="3"/>
<feature type="region of interest" description="Disordered" evidence="4">
    <location>
        <begin position="98"/>
        <end position="117"/>
    </location>
</feature>
<keyword evidence="2 3" id="KW-0823">Tryptophan catabolism</keyword>
<dbReference type="SUPFAM" id="SSF53474">
    <property type="entry name" value="alpha/beta-Hydrolases"/>
    <property type="match status" value="1"/>
</dbReference>
<dbReference type="HAMAP" id="MF_03014">
    <property type="entry name" value="KFase"/>
    <property type="match status" value="1"/>
</dbReference>
<dbReference type="PANTHER" id="PTHR48081">
    <property type="entry name" value="AB HYDROLASE SUPERFAMILY PROTEIN C4A8.06C"/>
    <property type="match status" value="1"/>
</dbReference>
<proteinExistence type="inferred from homology"/>
<dbReference type="Gene3D" id="3.40.50.1820">
    <property type="entry name" value="alpha/beta hydrolase"/>
    <property type="match status" value="1"/>
</dbReference>
<sequence>MSYSRDPNIPGLTHHTTAYKPSPTRLQTLDIWLPSQQISSTPGVWIIYVHGGAWRDPTQDSLCAVPTLRALADKHADLFQRSGERRIAGIASLNYRLSPYPNHPTDPSAPEDEDRNVTHPRHVEDVRDAITYLLGEYKVECWIGVGHSCGATLLLQLPLICTEEDTKIRETQWGMVLLAGIYDIPTFLAEHTPPHCPENIARIYVDIVAGALGEDDSVYRKLSPFWVPKGALWGRRVVLGHSKEDELVEPKQGDVMFRRYNADGWVRDPFDGVAKGEKVIDVRELTMGHDEVWENGVQVADLIAEVVAKVDL</sequence>
<reference evidence="5" key="1">
    <citation type="journal article" date="2020" name="Mol. Plant Microbe Interact.">
        <title>Genome Sequence of the Biocontrol Agent Coniothyrium minitans strain Conio (IMI 134523).</title>
        <authorList>
            <person name="Patel D."/>
            <person name="Shittu T.A."/>
            <person name="Baroncelli R."/>
            <person name="Muthumeenakshi S."/>
            <person name="Osborne T.H."/>
            <person name="Janganan T.K."/>
            <person name="Sreenivasaprasad S."/>
        </authorList>
    </citation>
    <scope>NUCLEOTIDE SEQUENCE</scope>
    <source>
        <strain evidence="5">Conio</strain>
    </source>
</reference>
<organism evidence="5 6">
    <name type="scientific">Paraphaeosphaeria minitans</name>
    <dbReference type="NCBI Taxonomy" id="565426"/>
    <lineage>
        <taxon>Eukaryota</taxon>
        <taxon>Fungi</taxon>
        <taxon>Dikarya</taxon>
        <taxon>Ascomycota</taxon>
        <taxon>Pezizomycotina</taxon>
        <taxon>Dothideomycetes</taxon>
        <taxon>Pleosporomycetidae</taxon>
        <taxon>Pleosporales</taxon>
        <taxon>Massarineae</taxon>
        <taxon>Didymosphaeriaceae</taxon>
        <taxon>Paraphaeosphaeria</taxon>
    </lineage>
</organism>
<keyword evidence="1 3" id="KW-0378">Hydrolase</keyword>
<evidence type="ECO:0000256" key="2">
    <source>
        <dbReference type="ARBA" id="ARBA00023079"/>
    </source>
</evidence>
<comment type="catalytic activity">
    <reaction evidence="3">
        <text>N-formyl-L-kynurenine + H2O = L-kynurenine + formate + H(+)</text>
        <dbReference type="Rhea" id="RHEA:13009"/>
        <dbReference type="ChEBI" id="CHEBI:15377"/>
        <dbReference type="ChEBI" id="CHEBI:15378"/>
        <dbReference type="ChEBI" id="CHEBI:15740"/>
        <dbReference type="ChEBI" id="CHEBI:57959"/>
        <dbReference type="ChEBI" id="CHEBI:58629"/>
        <dbReference type="EC" id="3.5.1.9"/>
    </reaction>
</comment>
<evidence type="ECO:0000313" key="5">
    <source>
        <dbReference type="EMBL" id="KAF9740940.1"/>
    </source>
</evidence>
<dbReference type="EMBL" id="WJXW01000001">
    <property type="protein sequence ID" value="KAF9740940.1"/>
    <property type="molecule type" value="Genomic_DNA"/>
</dbReference>
<feature type="active site" description="Nucleophile" evidence="3">
    <location>
        <position position="148"/>
    </location>
</feature>
<accession>A0A9P6GTP2</accession>
<evidence type="ECO:0000313" key="6">
    <source>
        <dbReference type="Proteomes" id="UP000756921"/>
    </source>
</evidence>
<name>A0A9P6GTP2_9PLEO</name>
<dbReference type="PANTHER" id="PTHR48081:SF33">
    <property type="entry name" value="KYNURENINE FORMAMIDASE"/>
    <property type="match status" value="1"/>
</dbReference>
<comment type="similarity">
    <text evidence="3">Belongs to the kynurenine formamidase family.</text>
</comment>
<evidence type="ECO:0000256" key="4">
    <source>
        <dbReference type="SAM" id="MobiDB-lite"/>
    </source>
</evidence>
<dbReference type="InterPro" id="IPR029058">
    <property type="entry name" value="AB_hydrolase_fold"/>
</dbReference>
<dbReference type="InterPro" id="IPR050300">
    <property type="entry name" value="GDXG_lipolytic_enzyme"/>
</dbReference>
<comment type="subunit">
    <text evidence="3">Homodimer.</text>
</comment>
<dbReference type="AlphaFoldDB" id="A0A9P6GTP2"/>
<feature type="active site" evidence="3">
    <location>
        <position position="289"/>
    </location>
</feature>
<gene>
    <name evidence="5" type="ORF">PMIN01_00479</name>
</gene>
<dbReference type="GO" id="GO:0019441">
    <property type="term" value="P:L-tryptophan catabolic process to kynurenine"/>
    <property type="evidence" value="ECO:0007669"/>
    <property type="project" value="UniProtKB-UniRule"/>
</dbReference>
<protein>
    <recommendedName>
        <fullName evidence="3">Kynurenine formamidase</fullName>
        <shortName evidence="3">KFA</shortName>
        <shortName evidence="3">KFase</shortName>
        <ecNumber evidence="3">3.5.1.9</ecNumber>
    </recommendedName>
    <alternativeName>
        <fullName evidence="3">Arylformamidase</fullName>
    </alternativeName>
    <alternativeName>
        <fullName evidence="3">N-formylkynurenine formamidase</fullName>
        <shortName evidence="3">FKF</shortName>
    </alternativeName>
</protein>
<comment type="caution">
    <text evidence="5">The sequence shown here is derived from an EMBL/GenBank/DDBJ whole genome shotgun (WGS) entry which is preliminary data.</text>
</comment>
<evidence type="ECO:0000256" key="1">
    <source>
        <dbReference type="ARBA" id="ARBA00022801"/>
    </source>
</evidence>
<dbReference type="GO" id="GO:0004061">
    <property type="term" value="F:arylformamidase activity"/>
    <property type="evidence" value="ECO:0007669"/>
    <property type="project" value="UniProtKB-UniRule"/>
</dbReference>
<dbReference type="GO" id="GO:0034354">
    <property type="term" value="P:'de novo' NAD+ biosynthetic process from L-tryptophan"/>
    <property type="evidence" value="ECO:0007669"/>
    <property type="project" value="UniProtKB-UniRule"/>
</dbReference>
<feature type="active site" evidence="3">
    <location>
        <position position="245"/>
    </location>
</feature>